<keyword evidence="10" id="KW-0732">Signal</keyword>
<dbReference type="GO" id="GO:0009279">
    <property type="term" value="C:cell outer membrane"/>
    <property type="evidence" value="ECO:0007669"/>
    <property type="project" value="UniProtKB-SubCell"/>
</dbReference>
<gene>
    <name evidence="13" type="ORF">CCC13826_1289</name>
</gene>
<organism evidence="13 14">
    <name type="scientific">Campylobacter concisus (strain 13826)</name>
    <dbReference type="NCBI Taxonomy" id="360104"/>
    <lineage>
        <taxon>Bacteria</taxon>
        <taxon>Pseudomonadati</taxon>
        <taxon>Campylobacterota</taxon>
        <taxon>Epsilonproteobacteria</taxon>
        <taxon>Campylobacterales</taxon>
        <taxon>Campylobacteraceae</taxon>
        <taxon>Campylobacter</taxon>
    </lineage>
</organism>
<keyword evidence="7 8" id="KW-0998">Cell outer membrane</keyword>
<evidence type="ECO:0000256" key="8">
    <source>
        <dbReference type="PROSITE-ProRule" id="PRU01360"/>
    </source>
</evidence>
<dbReference type="InterPro" id="IPR039426">
    <property type="entry name" value="TonB-dep_rcpt-like"/>
</dbReference>
<evidence type="ECO:0000256" key="2">
    <source>
        <dbReference type="ARBA" id="ARBA00022448"/>
    </source>
</evidence>
<dbReference type="InterPro" id="IPR037066">
    <property type="entry name" value="Plug_dom_sf"/>
</dbReference>
<comment type="similarity">
    <text evidence="8 9">Belongs to the TonB-dependent receptor family.</text>
</comment>
<evidence type="ECO:0000256" key="1">
    <source>
        <dbReference type="ARBA" id="ARBA00004571"/>
    </source>
</evidence>
<keyword evidence="5 9" id="KW-0798">TonB box</keyword>
<sequence length="727" mass="79822">MSYKISVATCAALLMCSGFLSQVFAVQTTKLEGVEVNSVGDNISESGIDEGILSKRVAAGPLADKKVLDMPYQVNTISKEVLDNQGVQGFEDAVRYFPSASIQYRGGGDVGRPQTRGFQGSVVGNVLWDGFYSTSTTAIPMAMFESLQIQNGLAGSLYGGATPSGYFLYSRKRPVPLQNIIWTDYSSRSNLGVGLDTSNKFEKVGYRGVFYYSGGEKNAKDSKFSRRLASLGLDFYLTENLTLETNFSHYEHKNSGMPGAFSMPLTNGVAKFDVPSPVKDTKRGLEQTFGGNHLKTTTASIKLKYAPSESWYFEGGYQWQKAIRDMYGTSGTFLNQNGDYRVVKSGGSGASGRFDVDSWFLKGLTNFETGSLSHNFAVATNGYRWTIYSARNSGGRANLGTSNLYNPVIFNDPHVAKGSGRYKSSSSNMKNISVVDDIKFNDYFSTILSVSRSWFKSYKLDPSKEKNYDKSGFNYGVSLVYKPVENVSLYTTYADSISNEGTTYTFSNGARKGETLVVEPFRSKQYEIGAKARLGELDLSAAIFEIKRPIAYLVGSGANADFKVQGTQRNRGFELTTGGKLVDTLSMYGGFTLLDAKIKNAKDGVSEGKTVIGEPKFQANVLFDYAVPSTNKLAFTTNFHYTGKRYIDNANAHSVNGYFTTDVGARYTTKAWLGKETTIRFDINNLFDKKYWAGMFPSDVDGAIAGRGTSLFLGQSRTFMLSAQVKF</sequence>
<dbReference type="EMBL" id="CP000792">
    <property type="protein sequence ID" value="EAT98649.1"/>
    <property type="molecule type" value="Genomic_DNA"/>
</dbReference>
<feature type="domain" description="TonB-dependent receptor plug" evidence="12">
    <location>
        <begin position="67"/>
        <end position="165"/>
    </location>
</feature>
<dbReference type="Pfam" id="PF00593">
    <property type="entry name" value="TonB_dep_Rec_b-barrel"/>
    <property type="match status" value="1"/>
</dbReference>
<accession>A7ZDL7</accession>
<evidence type="ECO:0000259" key="11">
    <source>
        <dbReference type="Pfam" id="PF00593"/>
    </source>
</evidence>
<keyword evidence="6 8" id="KW-0472">Membrane</keyword>
<dbReference type="CDD" id="cd01347">
    <property type="entry name" value="ligand_gated_channel"/>
    <property type="match status" value="1"/>
</dbReference>
<dbReference type="RefSeq" id="WP_012001800.1">
    <property type="nucleotide sequence ID" value="NC_009802.2"/>
</dbReference>
<name>A7ZDL7_CAMC1</name>
<evidence type="ECO:0000256" key="6">
    <source>
        <dbReference type="ARBA" id="ARBA00023136"/>
    </source>
</evidence>
<dbReference type="HOGENOM" id="CLU_008287_22_1_7"/>
<evidence type="ECO:0000256" key="7">
    <source>
        <dbReference type="ARBA" id="ARBA00023237"/>
    </source>
</evidence>
<feature type="signal peptide" evidence="10">
    <location>
        <begin position="1"/>
        <end position="25"/>
    </location>
</feature>
<keyword evidence="3 8" id="KW-1134">Transmembrane beta strand</keyword>
<evidence type="ECO:0000313" key="13">
    <source>
        <dbReference type="EMBL" id="EAT98649.1"/>
    </source>
</evidence>
<dbReference type="Gene3D" id="2.40.170.20">
    <property type="entry name" value="TonB-dependent receptor, beta-barrel domain"/>
    <property type="match status" value="1"/>
</dbReference>
<evidence type="ECO:0000256" key="10">
    <source>
        <dbReference type="SAM" id="SignalP"/>
    </source>
</evidence>
<feature type="chain" id="PRO_5002717071" evidence="10">
    <location>
        <begin position="26"/>
        <end position="727"/>
    </location>
</feature>
<evidence type="ECO:0000256" key="3">
    <source>
        <dbReference type="ARBA" id="ARBA00022452"/>
    </source>
</evidence>
<dbReference type="AlphaFoldDB" id="A7ZDL7"/>
<dbReference type="Pfam" id="PF07715">
    <property type="entry name" value="Plug"/>
    <property type="match status" value="1"/>
</dbReference>
<feature type="domain" description="TonB-dependent receptor-like beta-barrel" evidence="11">
    <location>
        <begin position="280"/>
        <end position="686"/>
    </location>
</feature>
<evidence type="ECO:0000256" key="9">
    <source>
        <dbReference type="RuleBase" id="RU003357"/>
    </source>
</evidence>
<dbReference type="InterPro" id="IPR000531">
    <property type="entry name" value="Beta-barrel_TonB"/>
</dbReference>
<dbReference type="KEGG" id="cco:CCC13826_1289"/>
<dbReference type="OrthoDB" id="9760333at2"/>
<dbReference type="Gene3D" id="2.170.130.10">
    <property type="entry name" value="TonB-dependent receptor, plug domain"/>
    <property type="match status" value="1"/>
</dbReference>
<evidence type="ECO:0000256" key="5">
    <source>
        <dbReference type="ARBA" id="ARBA00023077"/>
    </source>
</evidence>
<dbReference type="InterPro" id="IPR036942">
    <property type="entry name" value="Beta-barrel_TonB_sf"/>
</dbReference>
<protein>
    <submittedName>
        <fullName evidence="13">TonB-dependent receptor</fullName>
    </submittedName>
</protein>
<evidence type="ECO:0000256" key="4">
    <source>
        <dbReference type="ARBA" id="ARBA00022692"/>
    </source>
</evidence>
<dbReference type="InterPro" id="IPR012910">
    <property type="entry name" value="Plug_dom"/>
</dbReference>
<dbReference type="PANTHER" id="PTHR32552:SF82">
    <property type="entry name" value="FCUA PROTEIN"/>
    <property type="match status" value="1"/>
</dbReference>
<comment type="subcellular location">
    <subcellularLocation>
        <location evidence="1 8">Cell outer membrane</location>
        <topology evidence="1 8">Multi-pass membrane protein</topology>
    </subcellularLocation>
</comment>
<dbReference type="eggNOG" id="COG4773">
    <property type="taxonomic scope" value="Bacteria"/>
</dbReference>
<evidence type="ECO:0000259" key="12">
    <source>
        <dbReference type="Pfam" id="PF07715"/>
    </source>
</evidence>
<dbReference type="Proteomes" id="UP000001121">
    <property type="component" value="Chromosome"/>
</dbReference>
<proteinExistence type="inferred from homology"/>
<dbReference type="SUPFAM" id="SSF56935">
    <property type="entry name" value="Porins"/>
    <property type="match status" value="1"/>
</dbReference>
<dbReference type="PROSITE" id="PS52016">
    <property type="entry name" value="TONB_DEPENDENT_REC_3"/>
    <property type="match status" value="1"/>
</dbReference>
<keyword evidence="2 8" id="KW-0813">Transport</keyword>
<keyword evidence="13" id="KW-0675">Receptor</keyword>
<keyword evidence="4 8" id="KW-0812">Transmembrane</keyword>
<evidence type="ECO:0000313" key="14">
    <source>
        <dbReference type="Proteomes" id="UP000001121"/>
    </source>
</evidence>
<dbReference type="GO" id="GO:0015344">
    <property type="term" value="F:siderophore uptake transmembrane transporter activity"/>
    <property type="evidence" value="ECO:0007669"/>
    <property type="project" value="TreeGrafter"/>
</dbReference>
<dbReference type="PANTHER" id="PTHR32552">
    <property type="entry name" value="FERRICHROME IRON RECEPTOR-RELATED"/>
    <property type="match status" value="1"/>
</dbReference>
<reference evidence="14" key="1">
    <citation type="submission" date="2007-10" db="EMBL/GenBank/DDBJ databases">
        <title>Genome sequence of Campylobacter concisus 13826 isolated from human feces.</title>
        <authorList>
            <person name="Fouts D.E."/>
            <person name="Mongodin E.F."/>
            <person name="Puiu D."/>
            <person name="Sebastian Y."/>
            <person name="Miller W.G."/>
            <person name="Mandrell R.E."/>
            <person name="On S."/>
            <person name="Nelson K.E."/>
        </authorList>
    </citation>
    <scope>NUCLEOTIDE SEQUENCE [LARGE SCALE GENOMIC DNA]</scope>
    <source>
        <strain evidence="14">13826</strain>
    </source>
</reference>
<dbReference type="STRING" id="360104.CCC13826_1289"/>